<organism evidence="2 3">
    <name type="scientific">Crepidotus variabilis</name>
    <dbReference type="NCBI Taxonomy" id="179855"/>
    <lineage>
        <taxon>Eukaryota</taxon>
        <taxon>Fungi</taxon>
        <taxon>Dikarya</taxon>
        <taxon>Basidiomycota</taxon>
        <taxon>Agaricomycotina</taxon>
        <taxon>Agaricomycetes</taxon>
        <taxon>Agaricomycetidae</taxon>
        <taxon>Agaricales</taxon>
        <taxon>Agaricineae</taxon>
        <taxon>Crepidotaceae</taxon>
        <taxon>Crepidotus</taxon>
    </lineage>
</organism>
<dbReference type="OrthoDB" id="3038990at2759"/>
<keyword evidence="1" id="KW-0472">Membrane</keyword>
<keyword evidence="1" id="KW-0812">Transmembrane</keyword>
<feature type="transmembrane region" description="Helical" evidence="1">
    <location>
        <begin position="52"/>
        <end position="72"/>
    </location>
</feature>
<reference evidence="2" key="1">
    <citation type="submission" date="2020-11" db="EMBL/GenBank/DDBJ databases">
        <authorList>
            <consortium name="DOE Joint Genome Institute"/>
            <person name="Ahrendt S."/>
            <person name="Riley R."/>
            <person name="Andreopoulos W."/>
            <person name="Labutti K."/>
            <person name="Pangilinan J."/>
            <person name="Ruiz-Duenas F.J."/>
            <person name="Barrasa J.M."/>
            <person name="Sanchez-Garcia M."/>
            <person name="Camarero S."/>
            <person name="Miyauchi S."/>
            <person name="Serrano A."/>
            <person name="Linde D."/>
            <person name="Babiker R."/>
            <person name="Drula E."/>
            <person name="Ayuso-Fernandez I."/>
            <person name="Pacheco R."/>
            <person name="Padilla G."/>
            <person name="Ferreira P."/>
            <person name="Barriuso J."/>
            <person name="Kellner H."/>
            <person name="Castanera R."/>
            <person name="Alfaro M."/>
            <person name="Ramirez L."/>
            <person name="Pisabarro A.G."/>
            <person name="Kuo A."/>
            <person name="Tritt A."/>
            <person name="Lipzen A."/>
            <person name="He G."/>
            <person name="Yan M."/>
            <person name="Ng V."/>
            <person name="Cullen D."/>
            <person name="Martin F."/>
            <person name="Rosso M.-N."/>
            <person name="Henrissat B."/>
            <person name="Hibbett D."/>
            <person name="Martinez A.T."/>
            <person name="Grigoriev I.V."/>
        </authorList>
    </citation>
    <scope>NUCLEOTIDE SEQUENCE</scope>
    <source>
        <strain evidence="2">CBS 506.95</strain>
    </source>
</reference>
<feature type="transmembrane region" description="Helical" evidence="1">
    <location>
        <begin position="92"/>
        <end position="114"/>
    </location>
</feature>
<gene>
    <name evidence="2" type="ORF">CPB83DRAFT_862417</name>
</gene>
<dbReference type="Proteomes" id="UP000807306">
    <property type="component" value="Unassembled WGS sequence"/>
</dbReference>
<accession>A0A9P6E7E2</accession>
<feature type="transmembrane region" description="Helical" evidence="1">
    <location>
        <begin position="205"/>
        <end position="226"/>
    </location>
</feature>
<proteinExistence type="predicted"/>
<dbReference type="AlphaFoldDB" id="A0A9P6E7E2"/>
<feature type="transmembrane region" description="Helical" evidence="1">
    <location>
        <begin position="126"/>
        <end position="144"/>
    </location>
</feature>
<sequence>MSDLAREEAYFIVAGFTIMAWDILENIPADIRLFHEHSIQLPSLIYSTARTFTLALFVFFLVVDLAGGFGGGPTGLPYFCFPVFLQMRFWHSISWLFTILLTIQRTLTSSILYLRVRALYKPNPRLPSFFLLLLVNITVVSVLLFGLPGVGAIAFDLLKFIAVLWKLGRRPALYADRPMKQKSGLLWSFWVPFRRRRMNQVTDRMLQDTLLYLLLAIAIKIPQFIWLVRSTVASDWTLYTFYLDTTISCVISSKIFRDMKLGLPGLSEGPVTSTQALTQSKLDFVVPVSQVLASNLV</sequence>
<protein>
    <submittedName>
        <fullName evidence="2">Uncharacterized protein</fullName>
    </submittedName>
</protein>
<evidence type="ECO:0000313" key="3">
    <source>
        <dbReference type="Proteomes" id="UP000807306"/>
    </source>
</evidence>
<name>A0A9P6E7E2_9AGAR</name>
<evidence type="ECO:0000313" key="2">
    <source>
        <dbReference type="EMBL" id="KAF9523753.1"/>
    </source>
</evidence>
<comment type="caution">
    <text evidence="2">The sequence shown here is derived from an EMBL/GenBank/DDBJ whole genome shotgun (WGS) entry which is preliminary data.</text>
</comment>
<evidence type="ECO:0000256" key="1">
    <source>
        <dbReference type="SAM" id="Phobius"/>
    </source>
</evidence>
<keyword evidence="1" id="KW-1133">Transmembrane helix</keyword>
<keyword evidence="3" id="KW-1185">Reference proteome</keyword>
<dbReference type="EMBL" id="MU157911">
    <property type="protein sequence ID" value="KAF9523753.1"/>
    <property type="molecule type" value="Genomic_DNA"/>
</dbReference>